<dbReference type="SUPFAM" id="SSF50692">
    <property type="entry name" value="ADC-like"/>
    <property type="match status" value="1"/>
</dbReference>
<name>M5BTU9_THACB</name>
<dbReference type="AlphaFoldDB" id="M5BTU9"/>
<dbReference type="Gene3D" id="3.10.330.10">
    <property type="match status" value="1"/>
</dbReference>
<keyword evidence="3" id="KW-0378">Hydrolase</keyword>
<dbReference type="EC" id="3.6.4.6" evidence="3"/>
<reference evidence="3 4" key="1">
    <citation type="journal article" date="2013" name="J. Biotechnol.">
        <title>Establishment and interpretation of the genome sequence of the phytopathogenic fungus Rhizoctonia solani AG1-IB isolate 7/3/14.</title>
        <authorList>
            <person name="Wibberg D.W."/>
            <person name="Jelonek L.J."/>
            <person name="Rupp O.R."/>
            <person name="Hennig M.H."/>
            <person name="Eikmeyer F.E."/>
            <person name="Goesmann A.G."/>
            <person name="Hartmann A.H."/>
            <person name="Borriss R.B."/>
            <person name="Grosch R.G."/>
            <person name="Puehler A.P."/>
            <person name="Schlueter A.S."/>
        </authorList>
    </citation>
    <scope>NUCLEOTIDE SEQUENCE [LARGE SCALE GENOMIC DNA]</scope>
    <source>
        <strain evidence="4">AG1-IB / isolate 7/3/14</strain>
    </source>
</reference>
<evidence type="ECO:0000259" key="2">
    <source>
        <dbReference type="SMART" id="SM01073"/>
    </source>
</evidence>
<dbReference type="InterPro" id="IPR009010">
    <property type="entry name" value="Asp_de-COase-like_dom_sf"/>
</dbReference>
<feature type="compositionally biased region" description="Low complexity" evidence="1">
    <location>
        <begin position="56"/>
        <end position="71"/>
    </location>
</feature>
<dbReference type="SMART" id="SM01073">
    <property type="entry name" value="CDC48_N"/>
    <property type="match status" value="1"/>
</dbReference>
<dbReference type="EMBL" id="CAOJ01006738">
    <property type="protein sequence ID" value="CCO30629.1"/>
    <property type="molecule type" value="Genomic_DNA"/>
</dbReference>
<evidence type="ECO:0000313" key="4">
    <source>
        <dbReference type="Proteomes" id="UP000012065"/>
    </source>
</evidence>
<gene>
    <name evidence="3" type="ORF">BN14_04659</name>
</gene>
<feature type="domain" description="CDC48 N-terminal subdomain" evidence="2">
    <location>
        <begin position="88"/>
        <end position="167"/>
    </location>
</feature>
<dbReference type="InterPro" id="IPR003338">
    <property type="entry name" value="CDC4_N-term_subdom"/>
</dbReference>
<dbReference type="Gene3D" id="2.40.40.20">
    <property type="match status" value="1"/>
</dbReference>
<sequence length="221" mass="23684">MSSFFGRSGAPNQDPRAGGGQYNSLPSGPRPGGARVPPPPAPRGAMPPQHGGQYDSYSSRGPPSGYSGSGYPDEKRGGRDASNRGGGLFAVVECPNTALALTNCLVVHPNDFAQKDHVLVKHDFPLTVIHDTTGQLRPGEVGATRVQRMWIGLSVQGDSVPVEPLNLESRGNDIYLGSLDLEVGLWNPKQVVDQQFSADDMSAGFAKVRRIWPEFFHSTYA</sequence>
<comment type="caution">
    <text evidence="3">The sequence shown here is derived from an EMBL/GenBank/DDBJ whole genome shotgun (WGS) entry which is preliminary data.</text>
</comment>
<feature type="region of interest" description="Disordered" evidence="1">
    <location>
        <begin position="1"/>
        <end position="82"/>
    </location>
</feature>
<dbReference type="GO" id="GO:0016787">
    <property type="term" value="F:hydrolase activity"/>
    <property type="evidence" value="ECO:0007669"/>
    <property type="project" value="UniProtKB-KW"/>
</dbReference>
<evidence type="ECO:0000313" key="3">
    <source>
        <dbReference type="EMBL" id="CCO30629.1"/>
    </source>
</evidence>
<feature type="compositionally biased region" description="Basic and acidic residues" evidence="1">
    <location>
        <begin position="72"/>
        <end position="82"/>
    </location>
</feature>
<organism evidence="3 4">
    <name type="scientific">Thanatephorus cucumeris (strain AG1-IB / isolate 7/3/14)</name>
    <name type="common">Lettuce bottom rot fungus</name>
    <name type="synonym">Rhizoctonia solani</name>
    <dbReference type="NCBI Taxonomy" id="1108050"/>
    <lineage>
        <taxon>Eukaryota</taxon>
        <taxon>Fungi</taxon>
        <taxon>Dikarya</taxon>
        <taxon>Basidiomycota</taxon>
        <taxon>Agaricomycotina</taxon>
        <taxon>Agaricomycetes</taxon>
        <taxon>Cantharellales</taxon>
        <taxon>Ceratobasidiaceae</taxon>
        <taxon>Rhizoctonia</taxon>
        <taxon>Rhizoctonia solani AG-1</taxon>
    </lineage>
</organism>
<evidence type="ECO:0000256" key="1">
    <source>
        <dbReference type="SAM" id="MobiDB-lite"/>
    </source>
</evidence>
<accession>M5BTU9</accession>
<protein>
    <submittedName>
        <fullName evidence="3">Vesicle-fusing ATPase</fullName>
        <ecNumber evidence="3">3.6.4.6</ecNumber>
    </submittedName>
</protein>
<proteinExistence type="predicted"/>
<dbReference type="Proteomes" id="UP000012065">
    <property type="component" value="Unassembled WGS sequence"/>
</dbReference>
<dbReference type="HOGENOM" id="CLU_1251430_0_0_1"/>